<dbReference type="InterPro" id="IPR038973">
    <property type="entry name" value="MutL/Mlh/Pms-like"/>
</dbReference>
<evidence type="ECO:0000256" key="1">
    <source>
        <dbReference type="ARBA" id="ARBA00006082"/>
    </source>
</evidence>
<evidence type="ECO:0000256" key="3">
    <source>
        <dbReference type="ARBA" id="ARBA00022763"/>
    </source>
</evidence>
<dbReference type="Pfam" id="PF01119">
    <property type="entry name" value="DNA_mis_repair"/>
    <property type="match status" value="1"/>
</dbReference>
<dbReference type="Gene3D" id="3.30.230.10">
    <property type="match status" value="1"/>
</dbReference>
<dbReference type="Pfam" id="PF08676">
    <property type="entry name" value="MutL_C"/>
    <property type="match status" value="1"/>
</dbReference>
<dbReference type="CDD" id="cd16926">
    <property type="entry name" value="HATPase_MutL-MLH-PMS-like"/>
    <property type="match status" value="1"/>
</dbReference>
<dbReference type="PANTHER" id="PTHR10073:SF12">
    <property type="entry name" value="DNA MISMATCH REPAIR PROTEIN MLH1"/>
    <property type="match status" value="1"/>
</dbReference>
<dbReference type="PANTHER" id="PTHR10073">
    <property type="entry name" value="DNA MISMATCH REPAIR PROTEIN MLH, PMS, MUTL"/>
    <property type="match status" value="1"/>
</dbReference>
<evidence type="ECO:0000259" key="7">
    <source>
        <dbReference type="SMART" id="SM01340"/>
    </source>
</evidence>
<name>A0ABW5LMY7_9FLAO</name>
<keyword evidence="8" id="KW-0378">Hydrolase</keyword>
<dbReference type="Gene3D" id="3.30.565.10">
    <property type="entry name" value="Histidine kinase-like ATPase, C-terminal domain"/>
    <property type="match status" value="1"/>
</dbReference>
<organism evidence="8 9">
    <name type="scientific">Aquimarina rubra</name>
    <dbReference type="NCBI Taxonomy" id="1920033"/>
    <lineage>
        <taxon>Bacteria</taxon>
        <taxon>Pseudomonadati</taxon>
        <taxon>Bacteroidota</taxon>
        <taxon>Flavobacteriia</taxon>
        <taxon>Flavobacteriales</taxon>
        <taxon>Flavobacteriaceae</taxon>
        <taxon>Aquimarina</taxon>
    </lineage>
</organism>
<evidence type="ECO:0000313" key="8">
    <source>
        <dbReference type="EMBL" id="MFD2565549.1"/>
    </source>
</evidence>
<evidence type="ECO:0000313" key="9">
    <source>
        <dbReference type="Proteomes" id="UP001597319"/>
    </source>
</evidence>
<dbReference type="SUPFAM" id="SSF118116">
    <property type="entry name" value="DNA mismatch repair protein MutL"/>
    <property type="match status" value="1"/>
</dbReference>
<evidence type="ECO:0000259" key="6">
    <source>
        <dbReference type="SMART" id="SM00853"/>
    </source>
</evidence>
<dbReference type="Proteomes" id="UP001597319">
    <property type="component" value="Unassembled WGS sequence"/>
</dbReference>
<dbReference type="SMART" id="SM01340">
    <property type="entry name" value="DNA_mis_repair"/>
    <property type="match status" value="1"/>
</dbReference>
<dbReference type="InterPro" id="IPR037198">
    <property type="entry name" value="MutL_C_sf"/>
</dbReference>
<dbReference type="GO" id="GO:0004519">
    <property type="term" value="F:endonuclease activity"/>
    <property type="evidence" value="ECO:0007669"/>
    <property type="project" value="UniProtKB-KW"/>
</dbReference>
<feature type="domain" description="MutL C-terminal dimerisation" evidence="6">
    <location>
        <begin position="443"/>
        <end position="585"/>
    </location>
</feature>
<dbReference type="SUPFAM" id="SSF54211">
    <property type="entry name" value="Ribosomal protein S5 domain 2-like"/>
    <property type="match status" value="1"/>
</dbReference>
<dbReference type="InterPro" id="IPR036890">
    <property type="entry name" value="HATPase_C_sf"/>
</dbReference>
<sequence>MSDIIQLLPDHVANQIAAGEVVQRPASVVKELLENAIDAKATHIKLIAKEAGKTLIQVIDDGVGMSVTDARLSFERHATSKIKSAEDLFQLNTKGFRGEALASIAAIAHVELKTKQEEDEVGTEIKIEGSEVTSQEVCVTPKGTSICVKNLFYNIPARRNFLKSNAVELRHIIDEFHRVAMVHPDIKFDMYHNGSEVFSLPVGNYRQRIVHIFGGKTNEKLVPVDEETDLVSITGFVCKPEFAKRTRGEQFFFVNNRFIKSAYLNHGVNSAFEGLLKEKTHPSYFIYLTVDPTSIDINIHPTKTEIKFDDEHALYAMLRSTIKHSLGQFNVAPVLDFNRDASMDTPYEYKSKAVKTPTIEVDRSFNPFKEDKQDNSSFSSTKSYANFKKESAGSWENLYAGLDTSEIPSKPTENNFSSIEFESSEVTGSLFDKNQNAELEHNTTYQLRRKYIVTTIKSGMVIIHQHRAHQRILYEEVLRNITMASAVSQQLLFPLKLSFSKQEIQLLKTVQEHLENTGFVFGEIGGEEVSISGIPTVTTESEVSVLLEKLISDIEQEVPDSGFSLTDLLARSISGSIAVRTGADLAKEQQQHIVNSLFACTEPTVTPDNKPTFITLTVDDIDKKF</sequence>
<proteinExistence type="inferred from homology"/>
<evidence type="ECO:0000256" key="2">
    <source>
        <dbReference type="ARBA" id="ARBA00021975"/>
    </source>
</evidence>
<dbReference type="InterPro" id="IPR020568">
    <property type="entry name" value="Ribosomal_Su5_D2-typ_SF"/>
</dbReference>
<keyword evidence="9" id="KW-1185">Reference proteome</keyword>
<dbReference type="InterPro" id="IPR013507">
    <property type="entry name" value="DNA_mismatch_S5_2-like"/>
</dbReference>
<dbReference type="InterPro" id="IPR042121">
    <property type="entry name" value="MutL_C_regsub"/>
</dbReference>
<dbReference type="InterPro" id="IPR020667">
    <property type="entry name" value="DNA_mismatch_repair_MutL"/>
</dbReference>
<dbReference type="SMART" id="SM00853">
    <property type="entry name" value="MutL_C"/>
    <property type="match status" value="1"/>
</dbReference>
<dbReference type="PROSITE" id="PS00058">
    <property type="entry name" value="DNA_MISMATCH_REPAIR_1"/>
    <property type="match status" value="1"/>
</dbReference>
<dbReference type="InterPro" id="IPR014790">
    <property type="entry name" value="MutL_C"/>
</dbReference>
<dbReference type="InterPro" id="IPR014762">
    <property type="entry name" value="DNA_mismatch_repair_CS"/>
</dbReference>
<dbReference type="NCBIfam" id="TIGR00585">
    <property type="entry name" value="mutl"/>
    <property type="match status" value="1"/>
</dbReference>
<gene>
    <name evidence="5 8" type="primary">mutL</name>
    <name evidence="8" type="ORF">ACFSR1_22935</name>
</gene>
<feature type="domain" description="DNA mismatch repair protein S5" evidence="7">
    <location>
        <begin position="209"/>
        <end position="327"/>
    </location>
</feature>
<protein>
    <recommendedName>
        <fullName evidence="2 5">DNA mismatch repair protein MutL</fullName>
    </recommendedName>
</protein>
<evidence type="ECO:0000256" key="4">
    <source>
        <dbReference type="ARBA" id="ARBA00023204"/>
    </source>
</evidence>
<keyword evidence="8" id="KW-0540">Nuclease</keyword>
<dbReference type="Gene3D" id="3.30.1370.100">
    <property type="entry name" value="MutL, C-terminal domain, regulatory subdomain"/>
    <property type="match status" value="1"/>
</dbReference>
<comment type="similarity">
    <text evidence="1 5">Belongs to the DNA mismatch repair MutL/HexB family.</text>
</comment>
<dbReference type="InterPro" id="IPR014721">
    <property type="entry name" value="Ribsml_uS5_D2-typ_fold_subgr"/>
</dbReference>
<dbReference type="InterPro" id="IPR002099">
    <property type="entry name" value="MutL/Mlh/PMS"/>
</dbReference>
<dbReference type="CDD" id="cd00782">
    <property type="entry name" value="MutL_Trans"/>
    <property type="match status" value="1"/>
</dbReference>
<dbReference type="HAMAP" id="MF_00149">
    <property type="entry name" value="DNA_mis_repair"/>
    <property type="match status" value="1"/>
</dbReference>
<keyword evidence="8" id="KW-0255">Endonuclease</keyword>
<reference evidence="9" key="1">
    <citation type="journal article" date="2019" name="Int. J. Syst. Evol. Microbiol.">
        <title>The Global Catalogue of Microorganisms (GCM) 10K type strain sequencing project: providing services to taxonomists for standard genome sequencing and annotation.</title>
        <authorList>
            <consortium name="The Broad Institute Genomics Platform"/>
            <consortium name="The Broad Institute Genome Sequencing Center for Infectious Disease"/>
            <person name="Wu L."/>
            <person name="Ma J."/>
        </authorList>
    </citation>
    <scope>NUCLEOTIDE SEQUENCE [LARGE SCALE GENOMIC DNA]</scope>
    <source>
        <strain evidence="9">KCTC 52274</strain>
    </source>
</reference>
<accession>A0ABW5LMY7</accession>
<dbReference type="InterPro" id="IPR042120">
    <property type="entry name" value="MutL_C_dimsub"/>
</dbReference>
<keyword evidence="3 5" id="KW-0227">DNA damage</keyword>
<comment type="function">
    <text evidence="5">This protein is involved in the repair of mismatches in DNA. It is required for dam-dependent methyl-directed DNA mismatch repair. May act as a 'molecular matchmaker', a protein that promotes the formation of a stable complex between two or more DNA-binding proteins in an ATP-dependent manner without itself being part of a final effector complex.</text>
</comment>
<comment type="caution">
    <text evidence="8">The sequence shown here is derived from an EMBL/GenBank/DDBJ whole genome shotgun (WGS) entry which is preliminary data.</text>
</comment>
<evidence type="ECO:0000256" key="5">
    <source>
        <dbReference type="HAMAP-Rule" id="MF_00149"/>
    </source>
</evidence>
<keyword evidence="4 5" id="KW-0234">DNA repair</keyword>
<dbReference type="EMBL" id="JBHULE010000035">
    <property type="protein sequence ID" value="MFD2565549.1"/>
    <property type="molecule type" value="Genomic_DNA"/>
</dbReference>
<dbReference type="Gene3D" id="3.30.1540.20">
    <property type="entry name" value="MutL, C-terminal domain, dimerisation subdomain"/>
    <property type="match status" value="1"/>
</dbReference>
<dbReference type="RefSeq" id="WP_378295358.1">
    <property type="nucleotide sequence ID" value="NZ_JBHULE010000035.1"/>
</dbReference>
<dbReference type="SUPFAM" id="SSF55874">
    <property type="entry name" value="ATPase domain of HSP90 chaperone/DNA topoisomerase II/histidine kinase"/>
    <property type="match status" value="1"/>
</dbReference>
<dbReference type="Pfam" id="PF13589">
    <property type="entry name" value="HATPase_c_3"/>
    <property type="match status" value="1"/>
</dbReference>